<reference evidence="1" key="1">
    <citation type="journal article" date="2015" name="Proc. Natl. Acad. Sci. U.S.A.">
        <title>Networks of energetic and metabolic interactions define dynamics in microbial communities.</title>
        <authorList>
            <person name="Embree M."/>
            <person name="Liu J.K."/>
            <person name="Al-Bassam M.M."/>
            <person name="Zengler K."/>
        </authorList>
    </citation>
    <scope>NUCLEOTIDE SEQUENCE</scope>
</reference>
<evidence type="ECO:0000313" key="1">
    <source>
        <dbReference type="EMBL" id="KUG20495.1"/>
    </source>
</evidence>
<gene>
    <name evidence="1" type="ORF">ASZ90_009758</name>
</gene>
<sequence>MKQTGAPDEGLLNAAMMFNSLIRDGAAIECDDDADQGFSHLYRY</sequence>
<comment type="caution">
    <text evidence="1">The sequence shown here is derived from an EMBL/GenBank/DDBJ whole genome shotgun (WGS) entry which is preliminary data.</text>
</comment>
<protein>
    <submittedName>
        <fullName evidence="1">Uncharacterized protein</fullName>
    </submittedName>
</protein>
<dbReference type="EMBL" id="LNQE01001184">
    <property type="protein sequence ID" value="KUG20495.1"/>
    <property type="molecule type" value="Genomic_DNA"/>
</dbReference>
<proteinExistence type="predicted"/>
<name>A0A0W8FHX1_9ZZZZ</name>
<dbReference type="AlphaFoldDB" id="A0A0W8FHX1"/>
<organism evidence="1">
    <name type="scientific">hydrocarbon metagenome</name>
    <dbReference type="NCBI Taxonomy" id="938273"/>
    <lineage>
        <taxon>unclassified sequences</taxon>
        <taxon>metagenomes</taxon>
        <taxon>ecological metagenomes</taxon>
    </lineage>
</organism>
<accession>A0A0W8FHX1</accession>